<dbReference type="GO" id="GO:0008658">
    <property type="term" value="F:penicillin binding"/>
    <property type="evidence" value="ECO:0007669"/>
    <property type="project" value="InterPro"/>
</dbReference>
<dbReference type="Gene3D" id="3.40.710.10">
    <property type="entry name" value="DD-peptidase/beta-lactamase superfamily"/>
    <property type="match status" value="1"/>
</dbReference>
<keyword evidence="8" id="KW-0132">Cell division</keyword>
<dbReference type="Proteomes" id="UP000601223">
    <property type="component" value="Unassembled WGS sequence"/>
</dbReference>
<dbReference type="InterPro" id="IPR050515">
    <property type="entry name" value="Beta-lactam/transpept"/>
</dbReference>
<feature type="domain" description="Penicillin-binding protein dimerisation" evidence="7">
    <location>
        <begin position="226"/>
        <end position="371"/>
    </location>
</feature>
<dbReference type="GO" id="GO:0051301">
    <property type="term" value="P:cell division"/>
    <property type="evidence" value="ECO:0007669"/>
    <property type="project" value="UniProtKB-KW"/>
</dbReference>
<gene>
    <name evidence="8" type="ORF">Cba03nite_03790</name>
</gene>
<dbReference type="GO" id="GO:0005886">
    <property type="term" value="C:plasma membrane"/>
    <property type="evidence" value="ECO:0007669"/>
    <property type="project" value="TreeGrafter"/>
</dbReference>
<dbReference type="InterPro" id="IPR012338">
    <property type="entry name" value="Beta-lactam/transpept-like"/>
</dbReference>
<feature type="transmembrane region" description="Helical" evidence="5">
    <location>
        <begin position="182"/>
        <end position="201"/>
    </location>
</feature>
<evidence type="ECO:0000313" key="8">
    <source>
        <dbReference type="EMBL" id="GIF79030.1"/>
    </source>
</evidence>
<feature type="compositionally biased region" description="Basic and acidic residues" evidence="4">
    <location>
        <begin position="61"/>
        <end position="82"/>
    </location>
</feature>
<reference evidence="8 9" key="1">
    <citation type="submission" date="2021-01" db="EMBL/GenBank/DDBJ databases">
        <title>Whole genome shotgun sequence of Catellatospora bangladeshensis NBRC 107357.</title>
        <authorList>
            <person name="Komaki H."/>
            <person name="Tamura T."/>
        </authorList>
    </citation>
    <scope>NUCLEOTIDE SEQUENCE [LARGE SCALE GENOMIC DNA]</scope>
    <source>
        <strain evidence="8 9">NBRC 107357</strain>
    </source>
</reference>
<keyword evidence="3 5" id="KW-0472">Membrane</keyword>
<comment type="subcellular location">
    <subcellularLocation>
        <location evidence="1">Membrane</location>
    </subcellularLocation>
</comment>
<dbReference type="SUPFAM" id="SSF56519">
    <property type="entry name" value="Penicillin binding protein dimerisation domain"/>
    <property type="match status" value="1"/>
</dbReference>
<dbReference type="GO" id="GO:0071555">
    <property type="term" value="P:cell wall organization"/>
    <property type="evidence" value="ECO:0007669"/>
    <property type="project" value="TreeGrafter"/>
</dbReference>
<dbReference type="Gene3D" id="3.90.1310.10">
    <property type="entry name" value="Penicillin-binding protein 2a (Domain 2)"/>
    <property type="match status" value="1"/>
</dbReference>
<dbReference type="PANTHER" id="PTHR30627:SF1">
    <property type="entry name" value="PEPTIDOGLYCAN D,D-TRANSPEPTIDASE FTSI"/>
    <property type="match status" value="1"/>
</dbReference>
<sequence length="752" mass="80917">MARRDTDEPDERRGRRSGIGDARAFTPRGRTTRDGLPPEHDGRPRARTGPAAEPDPQAEAELQRRRAELRMVRGGRAEEGRPPQRLGRVTGAPRQRPRRDEDDHEEDFAPEPPPRRAGAGSAGRGRPGVGRPAFGERTRAAARDPRRGDRLPPARGRTDQRRGRPSSPPVEPPKMGEPRRRLRLATALSLILFAVIGIRLVQFQLTDAPAFAAAGLKERLDEVGLPAPRGAIYDRDGAVLVKSVEARFVGVDPELVTDVRGTAVALAPLLGKAPSELEPLLQKGRQEVSGAKIRFRWLLRGLDVQTANTVKALKLNGIIVDRDERRDLPGQDLAANLIGFTGTDMNGLTGIEARFDDVLRGRNGELVYETGNGQLAKPIPGGYRKETPAQPGSSLMLTIDWDVQFQTQRILFENMQKVKAIWGATVVLDARTGELIAQASYPTFNAADPFDAKPEQLADNASSMVVDPGSVHKAIVLSAALEEGVVEPDSTIKVGPSIRKGTQTYWDSHQLPEGTKITLPGLMAFSSNVATIKIADKLGAEKLYEYQKLFGLGQPTGIGVPGESAGMLQKPEDWSGTSYGSIPIGHEMAVTPLQMAAAYAAIANDGVWIQPHLIRKTIAPDGKVTEPAPPKSHRVISPGNAAALREIMEAVTSADQATGHSAALPGYRIAGKTGTGSQVVDGKYVKGEVGSFIGMAPAEDPRYVIAVFVKTPGVGAGGKVAGPAFRDTMAFTLRHFKVLPSTVKSPDFVTHY</sequence>
<evidence type="ECO:0000256" key="4">
    <source>
        <dbReference type="SAM" id="MobiDB-lite"/>
    </source>
</evidence>
<organism evidence="8 9">
    <name type="scientific">Catellatospora bangladeshensis</name>
    <dbReference type="NCBI Taxonomy" id="310355"/>
    <lineage>
        <taxon>Bacteria</taxon>
        <taxon>Bacillati</taxon>
        <taxon>Actinomycetota</taxon>
        <taxon>Actinomycetes</taxon>
        <taxon>Micromonosporales</taxon>
        <taxon>Micromonosporaceae</taxon>
        <taxon>Catellatospora</taxon>
    </lineage>
</organism>
<dbReference type="InterPro" id="IPR001460">
    <property type="entry name" value="PCN-bd_Tpept"/>
</dbReference>
<evidence type="ECO:0000259" key="7">
    <source>
        <dbReference type="Pfam" id="PF03717"/>
    </source>
</evidence>
<evidence type="ECO:0000256" key="2">
    <source>
        <dbReference type="ARBA" id="ARBA00007171"/>
    </source>
</evidence>
<name>A0A8J3NF39_9ACTN</name>
<dbReference type="AlphaFoldDB" id="A0A8J3NF39"/>
<feature type="compositionally biased region" description="Basic and acidic residues" evidence="4">
    <location>
        <begin position="31"/>
        <end position="44"/>
    </location>
</feature>
<keyword evidence="5" id="KW-0812">Transmembrane</keyword>
<proteinExistence type="inferred from homology"/>
<keyword evidence="8" id="KW-0131">Cell cycle</keyword>
<dbReference type="Gene3D" id="3.30.450.330">
    <property type="match status" value="1"/>
</dbReference>
<evidence type="ECO:0000256" key="1">
    <source>
        <dbReference type="ARBA" id="ARBA00004370"/>
    </source>
</evidence>
<evidence type="ECO:0000256" key="3">
    <source>
        <dbReference type="ARBA" id="ARBA00023136"/>
    </source>
</evidence>
<keyword evidence="9" id="KW-1185">Reference proteome</keyword>
<evidence type="ECO:0000259" key="6">
    <source>
        <dbReference type="Pfam" id="PF00905"/>
    </source>
</evidence>
<dbReference type="InterPro" id="IPR036138">
    <property type="entry name" value="PBP_dimer_sf"/>
</dbReference>
<feature type="compositionally biased region" description="Basic and acidic residues" evidence="4">
    <location>
        <begin position="1"/>
        <end position="13"/>
    </location>
</feature>
<dbReference type="RefSeq" id="WP_275411527.1">
    <property type="nucleotide sequence ID" value="NZ_BONF01000004.1"/>
</dbReference>
<dbReference type="Pfam" id="PF03717">
    <property type="entry name" value="PBP_dimer"/>
    <property type="match status" value="1"/>
</dbReference>
<dbReference type="EMBL" id="BONF01000004">
    <property type="protein sequence ID" value="GIF79030.1"/>
    <property type="molecule type" value="Genomic_DNA"/>
</dbReference>
<evidence type="ECO:0000313" key="9">
    <source>
        <dbReference type="Proteomes" id="UP000601223"/>
    </source>
</evidence>
<feature type="domain" description="Penicillin-binding protein transpeptidase" evidence="6">
    <location>
        <begin position="423"/>
        <end position="729"/>
    </location>
</feature>
<accession>A0A8J3NF39</accession>
<comment type="caution">
    <text evidence="8">The sequence shown here is derived from an EMBL/GenBank/DDBJ whole genome shotgun (WGS) entry which is preliminary data.</text>
</comment>
<dbReference type="Pfam" id="PF00905">
    <property type="entry name" value="Transpeptidase"/>
    <property type="match status" value="1"/>
</dbReference>
<feature type="compositionally biased region" description="Basic and acidic residues" evidence="4">
    <location>
        <begin position="134"/>
        <end position="162"/>
    </location>
</feature>
<comment type="similarity">
    <text evidence="2">Belongs to the transpeptidase family.</text>
</comment>
<protein>
    <submittedName>
        <fullName evidence="8">Cell division protein</fullName>
    </submittedName>
</protein>
<dbReference type="InterPro" id="IPR005311">
    <property type="entry name" value="PBP_dimer"/>
</dbReference>
<dbReference type="SUPFAM" id="SSF56601">
    <property type="entry name" value="beta-lactamase/transpeptidase-like"/>
    <property type="match status" value="1"/>
</dbReference>
<evidence type="ECO:0000256" key="5">
    <source>
        <dbReference type="SAM" id="Phobius"/>
    </source>
</evidence>
<feature type="compositionally biased region" description="Low complexity" evidence="4">
    <location>
        <begin position="50"/>
        <end position="60"/>
    </location>
</feature>
<feature type="region of interest" description="Disordered" evidence="4">
    <location>
        <begin position="1"/>
        <end position="179"/>
    </location>
</feature>
<keyword evidence="5" id="KW-1133">Transmembrane helix</keyword>
<dbReference type="PANTHER" id="PTHR30627">
    <property type="entry name" value="PEPTIDOGLYCAN D,D-TRANSPEPTIDASE"/>
    <property type="match status" value="1"/>
</dbReference>